<evidence type="ECO:0000313" key="2">
    <source>
        <dbReference type="EMBL" id="KAG0568191.1"/>
    </source>
</evidence>
<protein>
    <submittedName>
        <fullName evidence="2">Uncharacterized protein</fullName>
    </submittedName>
</protein>
<feature type="compositionally biased region" description="Low complexity" evidence="1">
    <location>
        <begin position="43"/>
        <end position="57"/>
    </location>
</feature>
<feature type="region of interest" description="Disordered" evidence="1">
    <location>
        <begin position="43"/>
        <end position="62"/>
    </location>
</feature>
<sequence length="99" mass="11465">MDDSCISTNSVMSNYKKKITGRTYSKEERKWMTASTLACSQRGQSQQLRLRPAQQAQVSTPEQRGYSMLRCHVVDPAHKVLSKVTKDMQNSIKHEYFMY</sequence>
<comment type="caution">
    <text evidence="2">The sequence shown here is derived from an EMBL/GenBank/DDBJ whole genome shotgun (WGS) entry which is preliminary data.</text>
</comment>
<dbReference type="AlphaFoldDB" id="A0A8T0H8D1"/>
<dbReference type="Proteomes" id="UP000822688">
    <property type="component" value="Chromosome 6"/>
</dbReference>
<accession>A0A8T0H8D1</accession>
<evidence type="ECO:0000313" key="3">
    <source>
        <dbReference type="Proteomes" id="UP000822688"/>
    </source>
</evidence>
<dbReference type="EMBL" id="CM026427">
    <property type="protein sequence ID" value="KAG0568191.1"/>
    <property type="molecule type" value="Genomic_DNA"/>
</dbReference>
<gene>
    <name evidence="2" type="ORF">KC19_6G001200</name>
</gene>
<organism evidence="2 3">
    <name type="scientific">Ceratodon purpureus</name>
    <name type="common">Fire moss</name>
    <name type="synonym">Dicranum purpureum</name>
    <dbReference type="NCBI Taxonomy" id="3225"/>
    <lineage>
        <taxon>Eukaryota</taxon>
        <taxon>Viridiplantae</taxon>
        <taxon>Streptophyta</taxon>
        <taxon>Embryophyta</taxon>
        <taxon>Bryophyta</taxon>
        <taxon>Bryophytina</taxon>
        <taxon>Bryopsida</taxon>
        <taxon>Dicranidae</taxon>
        <taxon>Pseudoditrichales</taxon>
        <taxon>Ditrichaceae</taxon>
        <taxon>Ceratodon</taxon>
    </lineage>
</organism>
<name>A0A8T0H8D1_CERPU</name>
<reference evidence="2 3" key="1">
    <citation type="submission" date="2020-06" db="EMBL/GenBank/DDBJ databases">
        <title>WGS assembly of Ceratodon purpureus strain R40.</title>
        <authorList>
            <person name="Carey S.B."/>
            <person name="Jenkins J."/>
            <person name="Shu S."/>
            <person name="Lovell J.T."/>
            <person name="Sreedasyam A."/>
            <person name="Maumus F."/>
            <person name="Tiley G.P."/>
            <person name="Fernandez-Pozo N."/>
            <person name="Barry K."/>
            <person name="Chen C."/>
            <person name="Wang M."/>
            <person name="Lipzen A."/>
            <person name="Daum C."/>
            <person name="Saski C.A."/>
            <person name="Payton A.C."/>
            <person name="Mcbreen J.C."/>
            <person name="Conrad R.E."/>
            <person name="Kollar L.M."/>
            <person name="Olsson S."/>
            <person name="Huttunen S."/>
            <person name="Landis J.B."/>
            <person name="Wickett N.J."/>
            <person name="Johnson M.G."/>
            <person name="Rensing S.A."/>
            <person name="Grimwood J."/>
            <person name="Schmutz J."/>
            <person name="Mcdaniel S.F."/>
        </authorList>
    </citation>
    <scope>NUCLEOTIDE SEQUENCE [LARGE SCALE GENOMIC DNA]</scope>
    <source>
        <strain evidence="2 3">R40</strain>
    </source>
</reference>
<keyword evidence="3" id="KW-1185">Reference proteome</keyword>
<evidence type="ECO:0000256" key="1">
    <source>
        <dbReference type="SAM" id="MobiDB-lite"/>
    </source>
</evidence>
<proteinExistence type="predicted"/>